<keyword evidence="3" id="KW-1185">Reference proteome</keyword>
<dbReference type="RefSeq" id="XP_066719566.1">
    <property type="nucleotide sequence ID" value="XM_066855288.1"/>
</dbReference>
<feature type="compositionally biased region" description="Basic and acidic residues" evidence="1">
    <location>
        <begin position="1"/>
        <end position="15"/>
    </location>
</feature>
<dbReference type="GeneID" id="92088351"/>
<comment type="caution">
    <text evidence="2">The sequence shown here is derived from an EMBL/GenBank/DDBJ whole genome shotgun (WGS) entry which is preliminary data.</text>
</comment>
<feature type="compositionally biased region" description="Low complexity" evidence="1">
    <location>
        <begin position="18"/>
        <end position="34"/>
    </location>
</feature>
<dbReference type="Proteomes" id="UP001480595">
    <property type="component" value="Unassembled WGS sequence"/>
</dbReference>
<gene>
    <name evidence="2" type="ORF">PG994_003879</name>
</gene>
<feature type="region of interest" description="Disordered" evidence="1">
    <location>
        <begin position="1"/>
        <end position="34"/>
    </location>
</feature>
<proteinExistence type="predicted"/>
<dbReference type="EMBL" id="JAQQWL010000004">
    <property type="protein sequence ID" value="KAK8076607.1"/>
    <property type="molecule type" value="Genomic_DNA"/>
</dbReference>
<organism evidence="2 3">
    <name type="scientific">Apiospora phragmitis</name>
    <dbReference type="NCBI Taxonomy" id="2905665"/>
    <lineage>
        <taxon>Eukaryota</taxon>
        <taxon>Fungi</taxon>
        <taxon>Dikarya</taxon>
        <taxon>Ascomycota</taxon>
        <taxon>Pezizomycotina</taxon>
        <taxon>Sordariomycetes</taxon>
        <taxon>Xylariomycetidae</taxon>
        <taxon>Amphisphaeriales</taxon>
        <taxon>Apiosporaceae</taxon>
        <taxon>Apiospora</taxon>
    </lineage>
</organism>
<name>A0ABR1VZC9_9PEZI</name>
<evidence type="ECO:0000256" key="1">
    <source>
        <dbReference type="SAM" id="MobiDB-lite"/>
    </source>
</evidence>
<sequence>MKDRTSEAEVKRELKSSTTVTALTRTPTRTPDPGRGLAQLRTIWRTLLSLATACVAPWLAKKLFKTPVRGMFVA</sequence>
<evidence type="ECO:0000313" key="2">
    <source>
        <dbReference type="EMBL" id="KAK8076607.1"/>
    </source>
</evidence>
<protein>
    <submittedName>
        <fullName evidence="2">Uncharacterized protein</fullName>
    </submittedName>
</protein>
<reference evidence="2 3" key="1">
    <citation type="submission" date="2023-01" db="EMBL/GenBank/DDBJ databases">
        <title>Analysis of 21 Apiospora genomes using comparative genomics revels a genus with tremendous synthesis potential of carbohydrate active enzymes and secondary metabolites.</title>
        <authorList>
            <person name="Sorensen T."/>
        </authorList>
    </citation>
    <scope>NUCLEOTIDE SEQUENCE [LARGE SCALE GENOMIC DNA]</scope>
    <source>
        <strain evidence="2 3">CBS 135458</strain>
    </source>
</reference>
<accession>A0ABR1VZC9</accession>
<evidence type="ECO:0000313" key="3">
    <source>
        <dbReference type="Proteomes" id="UP001480595"/>
    </source>
</evidence>